<accession>A0A2M7CQI4</accession>
<dbReference type="Proteomes" id="UP000230595">
    <property type="component" value="Unassembled WGS sequence"/>
</dbReference>
<name>A0A2M7CQI4_9BACT</name>
<reference evidence="8" key="1">
    <citation type="submission" date="2017-09" db="EMBL/GenBank/DDBJ databases">
        <title>Depth-based differentiation of microbial function through sediment-hosted aquifers and enrichment of novel symbionts in the deep terrestrial subsurface.</title>
        <authorList>
            <person name="Probst A.J."/>
            <person name="Ladd B."/>
            <person name="Jarett J.K."/>
            <person name="Geller-Mcgrath D.E."/>
            <person name="Sieber C.M.K."/>
            <person name="Emerson J.B."/>
            <person name="Anantharaman K."/>
            <person name="Thomas B.C."/>
            <person name="Malmstrom R."/>
            <person name="Stieglmeier M."/>
            <person name="Klingl A."/>
            <person name="Woyke T."/>
            <person name="Ryan C.M."/>
            <person name="Banfield J.F."/>
        </authorList>
    </citation>
    <scope>NUCLEOTIDE SEQUENCE [LARGE SCALE GENOMIC DNA]</scope>
</reference>
<comment type="similarity">
    <text evidence="1">Belongs to the sigma-70 factor family. ECF subfamily.</text>
</comment>
<dbReference type="AlphaFoldDB" id="A0A2M7CQI4"/>
<dbReference type="InterPro" id="IPR013325">
    <property type="entry name" value="RNA_pol_sigma_r2"/>
</dbReference>
<dbReference type="EMBL" id="PEUH01000011">
    <property type="protein sequence ID" value="PIV31921.1"/>
    <property type="molecule type" value="Genomic_DNA"/>
</dbReference>
<gene>
    <name evidence="7" type="ORF">COS33_00630</name>
</gene>
<proteinExistence type="inferred from homology"/>
<dbReference type="InterPro" id="IPR014284">
    <property type="entry name" value="RNA_pol_sigma-70_dom"/>
</dbReference>
<dbReference type="CDD" id="cd06171">
    <property type="entry name" value="Sigma70_r4"/>
    <property type="match status" value="1"/>
</dbReference>
<evidence type="ECO:0000256" key="3">
    <source>
        <dbReference type="ARBA" id="ARBA00023082"/>
    </source>
</evidence>
<evidence type="ECO:0000259" key="6">
    <source>
        <dbReference type="Pfam" id="PF08281"/>
    </source>
</evidence>
<dbReference type="Gene3D" id="1.10.1740.10">
    <property type="match status" value="1"/>
</dbReference>
<evidence type="ECO:0000259" key="5">
    <source>
        <dbReference type="Pfam" id="PF04542"/>
    </source>
</evidence>
<evidence type="ECO:0000256" key="4">
    <source>
        <dbReference type="ARBA" id="ARBA00023163"/>
    </source>
</evidence>
<evidence type="ECO:0000313" key="7">
    <source>
        <dbReference type="EMBL" id="PIV31921.1"/>
    </source>
</evidence>
<evidence type="ECO:0000256" key="2">
    <source>
        <dbReference type="ARBA" id="ARBA00023015"/>
    </source>
</evidence>
<dbReference type="Pfam" id="PF08281">
    <property type="entry name" value="Sigma70_r4_2"/>
    <property type="match status" value="1"/>
</dbReference>
<dbReference type="PANTHER" id="PTHR43133">
    <property type="entry name" value="RNA POLYMERASE ECF-TYPE SIGMA FACTO"/>
    <property type="match status" value="1"/>
</dbReference>
<organism evidence="7 8">
    <name type="scientific">Candidatus Wolfebacteria bacterium CG02_land_8_20_14_3_00_37_12</name>
    <dbReference type="NCBI Taxonomy" id="1975066"/>
    <lineage>
        <taxon>Bacteria</taxon>
        <taxon>Candidatus Wolfeibacteriota</taxon>
    </lineage>
</organism>
<dbReference type="InterPro" id="IPR007627">
    <property type="entry name" value="RNA_pol_sigma70_r2"/>
</dbReference>
<sequence length="203" mass="23416">MQNDKIDKEAIISSVIKAKQGDKKAFSFIYSEFFNPIFRFIYFRIGSKAEAEDLAQTVFLKIWLALPGFEVHPHTTTSFGVGVKEKGQFLSWCFTVARNSVIDFYKKKKEILLDNLDNVKLHQISIQGGKDSLTQSIDDKILGERMRRAIALLSGDQQEVIIFKYINGLTNKEIASLLDKNEDNIRQIQFRAIKELKRIMNYE</sequence>
<evidence type="ECO:0000256" key="1">
    <source>
        <dbReference type="ARBA" id="ARBA00010641"/>
    </source>
</evidence>
<dbReference type="GO" id="GO:0006352">
    <property type="term" value="P:DNA-templated transcription initiation"/>
    <property type="evidence" value="ECO:0007669"/>
    <property type="project" value="InterPro"/>
</dbReference>
<dbReference type="Pfam" id="PF04542">
    <property type="entry name" value="Sigma70_r2"/>
    <property type="match status" value="1"/>
</dbReference>
<dbReference type="InterPro" id="IPR013249">
    <property type="entry name" value="RNA_pol_sigma70_r4_t2"/>
</dbReference>
<feature type="domain" description="RNA polymerase sigma-70 region 2" evidence="5">
    <location>
        <begin position="30"/>
        <end position="71"/>
    </location>
</feature>
<evidence type="ECO:0008006" key="9">
    <source>
        <dbReference type="Google" id="ProtNLM"/>
    </source>
</evidence>
<dbReference type="InterPro" id="IPR036388">
    <property type="entry name" value="WH-like_DNA-bd_sf"/>
</dbReference>
<dbReference type="InterPro" id="IPR039425">
    <property type="entry name" value="RNA_pol_sigma-70-like"/>
</dbReference>
<dbReference type="Gene3D" id="1.10.10.10">
    <property type="entry name" value="Winged helix-like DNA-binding domain superfamily/Winged helix DNA-binding domain"/>
    <property type="match status" value="1"/>
</dbReference>
<dbReference type="SUPFAM" id="SSF88946">
    <property type="entry name" value="Sigma2 domain of RNA polymerase sigma factors"/>
    <property type="match status" value="1"/>
</dbReference>
<keyword evidence="3" id="KW-0731">Sigma factor</keyword>
<evidence type="ECO:0000313" key="8">
    <source>
        <dbReference type="Proteomes" id="UP000230595"/>
    </source>
</evidence>
<dbReference type="SUPFAM" id="SSF88659">
    <property type="entry name" value="Sigma3 and sigma4 domains of RNA polymerase sigma factors"/>
    <property type="match status" value="1"/>
</dbReference>
<keyword evidence="4" id="KW-0804">Transcription</keyword>
<keyword evidence="2" id="KW-0805">Transcription regulation</keyword>
<dbReference type="InterPro" id="IPR013324">
    <property type="entry name" value="RNA_pol_sigma_r3/r4-like"/>
</dbReference>
<feature type="domain" description="RNA polymerase sigma factor 70 region 4 type 2" evidence="6">
    <location>
        <begin position="144"/>
        <end position="196"/>
    </location>
</feature>
<protein>
    <recommendedName>
        <fullName evidence="9">RNA polymerase sigma factor 70 region 4 type 2 domain-containing protein</fullName>
    </recommendedName>
</protein>
<dbReference type="GO" id="GO:0016987">
    <property type="term" value="F:sigma factor activity"/>
    <property type="evidence" value="ECO:0007669"/>
    <property type="project" value="UniProtKB-KW"/>
</dbReference>
<dbReference type="NCBIfam" id="TIGR02937">
    <property type="entry name" value="sigma70-ECF"/>
    <property type="match status" value="1"/>
</dbReference>
<dbReference type="GO" id="GO:0003677">
    <property type="term" value="F:DNA binding"/>
    <property type="evidence" value="ECO:0007669"/>
    <property type="project" value="InterPro"/>
</dbReference>
<comment type="caution">
    <text evidence="7">The sequence shown here is derived from an EMBL/GenBank/DDBJ whole genome shotgun (WGS) entry which is preliminary data.</text>
</comment>
<dbReference type="PANTHER" id="PTHR43133:SF57">
    <property type="entry name" value="RNA POLYMERASE SIGMA-70 FACTOR"/>
    <property type="match status" value="1"/>
</dbReference>